<sequence length="302" mass="34311">MKKLLLLLVGLVILFSIACREEYEFYHKKEDLNVAVKIDSDTLLKSMVNSLITSENQRTSNFEFNTEFGTLDVENIIRRISEQNPKYPNYTIKLIPPIDSIQTVEYLLLTPREDQYYGSILQFQSDKKEFTESYFQDYTGVIRTLNLERNILAEERFIQGESSTHSAVNERSTSIDACNCYYVLSPVLGPITGDVIMYDLVMQCDCTSGGGSGTPIGGPPISGGTNDPNYGLSELDQKELLEMTIENLNDPDERRSAQLLYIFKHNGQKGRDFFQNITDLINTPGISVGEVYDINFIVEDYY</sequence>
<gene>
    <name evidence="1" type="ORF">QYS47_32940</name>
</gene>
<name>A0AA51ZSG3_9BACT</name>
<protein>
    <submittedName>
        <fullName evidence="1">Uncharacterized protein</fullName>
    </submittedName>
</protein>
<dbReference type="KEGG" id="marp:QYS47_32940"/>
<dbReference type="Proteomes" id="UP001232019">
    <property type="component" value="Chromosome"/>
</dbReference>
<organism evidence="1">
    <name type="scientific">Marivirga arenosa</name>
    <dbReference type="NCBI Taxonomy" id="3059076"/>
    <lineage>
        <taxon>Bacteria</taxon>
        <taxon>Pseudomonadati</taxon>
        <taxon>Bacteroidota</taxon>
        <taxon>Cytophagia</taxon>
        <taxon>Cytophagales</taxon>
        <taxon>Marivirgaceae</taxon>
        <taxon>Marivirga</taxon>
    </lineage>
</organism>
<proteinExistence type="predicted"/>
<dbReference type="AlphaFoldDB" id="A0AA51ZSG3"/>
<reference evidence="1" key="1">
    <citation type="submission" date="2023-08" db="EMBL/GenBank/DDBJ databases">
        <title>Comparative genomics and taxonomic characterization of three novel marine species of genus Marivirga.</title>
        <authorList>
            <person name="Muhammad N."/>
            <person name="Kim S.-G."/>
        </authorList>
    </citation>
    <scope>NUCLEOTIDE SEQUENCE</scope>
    <source>
        <strain evidence="1">BKB1-2</strain>
    </source>
</reference>
<dbReference type="RefSeq" id="WP_322346349.1">
    <property type="nucleotide sequence ID" value="NZ_CP129968.2"/>
</dbReference>
<accession>A0AA51ZSG3</accession>
<dbReference type="EMBL" id="CP129968">
    <property type="protein sequence ID" value="WNB17095.1"/>
    <property type="molecule type" value="Genomic_DNA"/>
</dbReference>
<dbReference type="PROSITE" id="PS51257">
    <property type="entry name" value="PROKAR_LIPOPROTEIN"/>
    <property type="match status" value="1"/>
</dbReference>
<evidence type="ECO:0000313" key="1">
    <source>
        <dbReference type="EMBL" id="WNB17095.1"/>
    </source>
</evidence>